<evidence type="ECO:0000313" key="3">
    <source>
        <dbReference type="EMBL" id="SMO54502.1"/>
    </source>
</evidence>
<dbReference type="InterPro" id="IPR036938">
    <property type="entry name" value="PAP2/HPO_sf"/>
</dbReference>
<dbReference type="GO" id="GO:0030288">
    <property type="term" value="C:outer membrane-bounded periplasmic space"/>
    <property type="evidence" value="ECO:0007669"/>
    <property type="project" value="InterPro"/>
</dbReference>
<evidence type="ECO:0000256" key="1">
    <source>
        <dbReference type="PIRNR" id="PIRNR000897"/>
    </source>
</evidence>
<keyword evidence="4" id="KW-1185">Reference proteome</keyword>
<proteinExistence type="inferred from homology"/>
<dbReference type="AlphaFoldDB" id="A0A521C501"/>
<dbReference type="Proteomes" id="UP000319267">
    <property type="component" value="Unassembled WGS sequence"/>
</dbReference>
<sequence>MFMQLRIIRVIKAFVWSGIKTNDVFEPLNIEQFKETIPGLIHGYLSPEEMPNSLSLLPSPPKVGSKVFKRDFNSAKKAVESTDKVRFVLANADADLSFPAVAKLFENSLGIEISELKTPKVYVFMRRVMTDVGLSAYAVKKYYYRERPFVVNKGKTCTPEKEEGMRTASSFPSAHAALSWAWALLFAKMLPEKKEMILMRGYEFGESRIICNVHWQSDVEMGRVIGEIIVKRLCVNSSFQKDFDNVKEEIYRMLRGASD</sequence>
<dbReference type="InterPro" id="IPR000326">
    <property type="entry name" value="PAP2/HPO"/>
</dbReference>
<dbReference type="Pfam" id="PF01569">
    <property type="entry name" value="PAP2"/>
    <property type="match status" value="1"/>
</dbReference>
<evidence type="ECO:0000313" key="4">
    <source>
        <dbReference type="Proteomes" id="UP000319267"/>
    </source>
</evidence>
<reference evidence="3 4" key="1">
    <citation type="submission" date="2017-05" db="EMBL/GenBank/DDBJ databases">
        <authorList>
            <person name="Varghese N."/>
            <person name="Submissions S."/>
        </authorList>
    </citation>
    <scope>NUCLEOTIDE SEQUENCE [LARGE SCALE GENOMIC DNA]</scope>
    <source>
        <strain evidence="3 4">DSM 29982</strain>
    </source>
</reference>
<dbReference type="PRINTS" id="PR00483">
    <property type="entry name" value="BACPHPHTASE"/>
</dbReference>
<evidence type="ECO:0000259" key="2">
    <source>
        <dbReference type="SMART" id="SM00014"/>
    </source>
</evidence>
<name>A0A521C501_9FLAO</name>
<feature type="domain" description="Phosphatidic acid phosphatase type 2/haloperoxidase" evidence="2">
    <location>
        <begin position="120"/>
        <end position="234"/>
    </location>
</feature>
<comment type="similarity">
    <text evidence="1">Belongs to the class A bacterial acid phosphatase family.</text>
</comment>
<dbReference type="Gene3D" id="1.20.144.10">
    <property type="entry name" value="Phosphatidic acid phosphatase type 2/haloperoxidase"/>
    <property type="match status" value="1"/>
</dbReference>
<dbReference type="CDD" id="cd03397">
    <property type="entry name" value="PAP2_acid_phosphatase"/>
    <property type="match status" value="1"/>
</dbReference>
<gene>
    <name evidence="3" type="ORF">SAMN06265220_10214</name>
</gene>
<organism evidence="3 4">
    <name type="scientific">Flavobacterium nitrogenifigens</name>
    <dbReference type="NCBI Taxonomy" id="1617283"/>
    <lineage>
        <taxon>Bacteria</taxon>
        <taxon>Pseudomonadati</taxon>
        <taxon>Bacteroidota</taxon>
        <taxon>Flavobacteriia</taxon>
        <taxon>Flavobacteriales</taxon>
        <taxon>Flavobacteriaceae</taxon>
        <taxon>Flavobacterium</taxon>
    </lineage>
</organism>
<dbReference type="EMBL" id="FXTQ01000002">
    <property type="protein sequence ID" value="SMO54502.1"/>
    <property type="molecule type" value="Genomic_DNA"/>
</dbReference>
<dbReference type="GO" id="GO:0003993">
    <property type="term" value="F:acid phosphatase activity"/>
    <property type="evidence" value="ECO:0007669"/>
    <property type="project" value="UniProtKB-EC"/>
</dbReference>
<dbReference type="SMART" id="SM00014">
    <property type="entry name" value="acidPPc"/>
    <property type="match status" value="1"/>
</dbReference>
<protein>
    <recommendedName>
        <fullName evidence="1">Acid phosphatase</fullName>
        <ecNumber evidence="1">3.1.3.2</ecNumber>
    </recommendedName>
</protein>
<accession>A0A521C501</accession>
<dbReference type="InterPro" id="IPR001011">
    <property type="entry name" value="Acid_Pase_classA_bac"/>
</dbReference>
<comment type="catalytic activity">
    <reaction evidence="1">
        <text>a phosphate monoester + H2O = an alcohol + phosphate</text>
        <dbReference type="Rhea" id="RHEA:15017"/>
        <dbReference type="ChEBI" id="CHEBI:15377"/>
        <dbReference type="ChEBI" id="CHEBI:30879"/>
        <dbReference type="ChEBI" id="CHEBI:43474"/>
        <dbReference type="ChEBI" id="CHEBI:67140"/>
        <dbReference type="EC" id="3.1.3.2"/>
    </reaction>
</comment>
<keyword evidence="1" id="KW-0378">Hydrolase</keyword>
<dbReference type="EC" id="3.1.3.2" evidence="1"/>
<dbReference type="SUPFAM" id="SSF48317">
    <property type="entry name" value="Acid phosphatase/Vanadium-dependent haloperoxidase"/>
    <property type="match status" value="1"/>
</dbReference>
<dbReference type="PIRSF" id="PIRSF000897">
    <property type="entry name" value="Acid_Ptase_ClsA"/>
    <property type="match status" value="1"/>
</dbReference>